<dbReference type="EMBL" id="JBBNAG010000010">
    <property type="protein sequence ID" value="KAK9100359.1"/>
    <property type="molecule type" value="Genomic_DNA"/>
</dbReference>
<comment type="caution">
    <text evidence="2">The sequence shown here is derived from an EMBL/GenBank/DDBJ whole genome shotgun (WGS) entry which is preliminary data.</text>
</comment>
<dbReference type="AlphaFoldDB" id="A0AAP0F497"/>
<evidence type="ECO:0000256" key="1">
    <source>
        <dbReference type="SAM" id="MobiDB-lite"/>
    </source>
</evidence>
<keyword evidence="3" id="KW-1185">Reference proteome</keyword>
<feature type="compositionally biased region" description="Basic and acidic residues" evidence="1">
    <location>
        <begin position="55"/>
        <end position="69"/>
    </location>
</feature>
<name>A0AAP0F497_9MAGN</name>
<dbReference type="Proteomes" id="UP001419268">
    <property type="component" value="Unassembled WGS sequence"/>
</dbReference>
<sequence length="84" mass="9243">MERIESYYNSQCVEHVEVVALGYILGRGSGGGLKDFVEENDGGDDYGGDDGEHEEETRWVVGDESRAEVYEDGGGDTYIAFEDP</sequence>
<evidence type="ECO:0000313" key="2">
    <source>
        <dbReference type="EMBL" id="KAK9100359.1"/>
    </source>
</evidence>
<organism evidence="2 3">
    <name type="scientific">Stephania cephalantha</name>
    <dbReference type="NCBI Taxonomy" id="152367"/>
    <lineage>
        <taxon>Eukaryota</taxon>
        <taxon>Viridiplantae</taxon>
        <taxon>Streptophyta</taxon>
        <taxon>Embryophyta</taxon>
        <taxon>Tracheophyta</taxon>
        <taxon>Spermatophyta</taxon>
        <taxon>Magnoliopsida</taxon>
        <taxon>Ranunculales</taxon>
        <taxon>Menispermaceae</taxon>
        <taxon>Menispermoideae</taxon>
        <taxon>Cissampelideae</taxon>
        <taxon>Stephania</taxon>
    </lineage>
</organism>
<gene>
    <name evidence="2" type="ORF">Scep_023789</name>
</gene>
<feature type="region of interest" description="Disordered" evidence="1">
    <location>
        <begin position="35"/>
        <end position="84"/>
    </location>
</feature>
<protein>
    <submittedName>
        <fullName evidence="2">Uncharacterized protein</fullName>
    </submittedName>
</protein>
<evidence type="ECO:0000313" key="3">
    <source>
        <dbReference type="Proteomes" id="UP001419268"/>
    </source>
</evidence>
<proteinExistence type="predicted"/>
<accession>A0AAP0F497</accession>
<feature type="compositionally biased region" description="Acidic residues" evidence="1">
    <location>
        <begin position="38"/>
        <end position="54"/>
    </location>
</feature>
<reference evidence="2 3" key="1">
    <citation type="submission" date="2024-01" db="EMBL/GenBank/DDBJ databases">
        <title>Genome assemblies of Stephania.</title>
        <authorList>
            <person name="Yang L."/>
        </authorList>
    </citation>
    <scope>NUCLEOTIDE SEQUENCE [LARGE SCALE GENOMIC DNA]</scope>
    <source>
        <strain evidence="2">JXDWG</strain>
        <tissue evidence="2">Leaf</tissue>
    </source>
</reference>